<dbReference type="InterPro" id="IPR037925">
    <property type="entry name" value="FlgE/F/G-like"/>
</dbReference>
<dbReference type="InterPro" id="IPR010930">
    <property type="entry name" value="Flg_bb/hook_C_dom"/>
</dbReference>
<dbReference type="InterPro" id="IPR020013">
    <property type="entry name" value="Flagellar_FlgE/F/G"/>
</dbReference>
<dbReference type="RefSeq" id="WP_077277824.1">
    <property type="nucleotide sequence ID" value="NZ_MVBK01000021.1"/>
</dbReference>
<dbReference type="EMBL" id="MVBK01000021">
    <property type="protein sequence ID" value="OOG27131.1"/>
    <property type="molecule type" value="Genomic_DNA"/>
</dbReference>
<evidence type="ECO:0000259" key="6">
    <source>
        <dbReference type="Pfam" id="PF00460"/>
    </source>
</evidence>
<sequence length="409" mass="43375">MPFRTALSGLNAASADLRVTGNNIANTSTVGFKESRAEFADVFSLSYGGISQTAIGSGVRLSAVTQQFGQGNIDFTGNNLDLAMNGQGFFVLSDSGTRVYSRAGAFQVNRDGHVVNAQGQRLQVYPPQNPQGTQFNTGTLSDLQLSTSEAPPQATSEVDTRLNLSSEAEVITDAFEMDNPNTFNFSTSLTVYDSLGQTHTATLYFQKTDSLEWNTYLSINGELVPDTVPATAEELTFNSDGSLATPTTPLNFGTHDPQNGADPLNIDFDLSNATQYGGTFNVTSLSQDGFSTGRLNSIDIDSSGVVFARYTNGQSEALGKVALANFANPQGLQQLGDNAWGESFAAGDVILGQADTGNFGTIQAGGLETANVDIAEQLVKMITAQRNFQANAQVITTADSITQTIINIR</sequence>
<evidence type="ECO:0000256" key="5">
    <source>
        <dbReference type="RuleBase" id="RU362116"/>
    </source>
</evidence>
<comment type="subcellular location">
    <subcellularLocation>
        <location evidence="1 5">Bacterial flagellum basal body</location>
    </subcellularLocation>
</comment>
<dbReference type="OrthoDB" id="8578401at2"/>
<dbReference type="Gene3D" id="2.60.98.20">
    <property type="entry name" value="Flagellar hook protein FlgE"/>
    <property type="match status" value="1"/>
</dbReference>
<dbReference type="NCBIfam" id="NF004238">
    <property type="entry name" value="PRK05682.1-1"/>
    <property type="match status" value="1"/>
</dbReference>
<dbReference type="GO" id="GO:0009424">
    <property type="term" value="C:bacterial-type flagellum hook"/>
    <property type="evidence" value="ECO:0007669"/>
    <property type="project" value="TreeGrafter"/>
</dbReference>
<dbReference type="Pfam" id="PF06429">
    <property type="entry name" value="Flg_bbr_C"/>
    <property type="match status" value="1"/>
</dbReference>
<keyword evidence="10" id="KW-0282">Flagellum</keyword>
<keyword evidence="10" id="KW-0969">Cilium</keyword>
<dbReference type="PROSITE" id="PS00588">
    <property type="entry name" value="FLAGELLA_BB_ROD"/>
    <property type="match status" value="1"/>
</dbReference>
<dbReference type="SUPFAM" id="SSF117143">
    <property type="entry name" value="Flagellar hook protein flgE"/>
    <property type="match status" value="1"/>
</dbReference>
<evidence type="ECO:0000313" key="11">
    <source>
        <dbReference type="Proteomes" id="UP000189462"/>
    </source>
</evidence>
<feature type="domain" description="Flagellar basal body rod protein N-terminal" evidence="6">
    <location>
        <begin position="3"/>
        <end position="33"/>
    </location>
</feature>
<comment type="similarity">
    <text evidence="2 5">Belongs to the flagella basal body rod proteins family.</text>
</comment>
<feature type="domain" description="Flagellar basal-body/hook protein C-terminal" evidence="7">
    <location>
        <begin position="364"/>
        <end position="408"/>
    </location>
</feature>
<evidence type="ECO:0000256" key="2">
    <source>
        <dbReference type="ARBA" id="ARBA00009677"/>
    </source>
</evidence>
<dbReference type="Proteomes" id="UP000189462">
    <property type="component" value="Unassembled WGS sequence"/>
</dbReference>
<feature type="domain" description="Flagellar hook protein FlgE D2" evidence="8">
    <location>
        <begin position="163"/>
        <end position="290"/>
    </location>
</feature>
<evidence type="ECO:0000256" key="4">
    <source>
        <dbReference type="ARBA" id="ARBA00023143"/>
    </source>
</evidence>
<evidence type="ECO:0000313" key="10">
    <source>
        <dbReference type="EMBL" id="OOG27131.1"/>
    </source>
</evidence>
<dbReference type="STRING" id="108003.B1C78_03880"/>
<feature type="domain" description="Flagellar hook protein FlgE/F/G-like D1" evidence="9">
    <location>
        <begin position="83"/>
        <end position="124"/>
    </location>
</feature>
<dbReference type="GO" id="GO:0009425">
    <property type="term" value="C:bacterial-type flagellum basal body"/>
    <property type="evidence" value="ECO:0007669"/>
    <property type="project" value="UniProtKB-SubCell"/>
</dbReference>
<dbReference type="InterPro" id="IPR001444">
    <property type="entry name" value="Flag_bb_rod_N"/>
</dbReference>
<name>A0A1V3NQ09_9GAMM</name>
<evidence type="ECO:0000256" key="3">
    <source>
        <dbReference type="ARBA" id="ARBA00019015"/>
    </source>
</evidence>
<keyword evidence="4 5" id="KW-0975">Bacterial flagellum</keyword>
<dbReference type="InterPro" id="IPR019776">
    <property type="entry name" value="Flagellar_basal_body_rod_CS"/>
</dbReference>
<evidence type="ECO:0000259" key="7">
    <source>
        <dbReference type="Pfam" id="PF06429"/>
    </source>
</evidence>
<organism evidence="10 11">
    <name type="scientific">Thioalkalivibrio denitrificans</name>
    <dbReference type="NCBI Taxonomy" id="108003"/>
    <lineage>
        <taxon>Bacteria</taxon>
        <taxon>Pseudomonadati</taxon>
        <taxon>Pseudomonadota</taxon>
        <taxon>Gammaproteobacteria</taxon>
        <taxon>Chromatiales</taxon>
        <taxon>Ectothiorhodospiraceae</taxon>
        <taxon>Thioalkalivibrio</taxon>
    </lineage>
</organism>
<proteinExistence type="inferred from homology"/>
<protein>
    <recommendedName>
        <fullName evidence="3 5">Flagellar hook protein FlgE</fullName>
    </recommendedName>
</protein>
<dbReference type="NCBIfam" id="TIGR03506">
    <property type="entry name" value="FlgEFG_subfam"/>
    <property type="match status" value="1"/>
</dbReference>
<dbReference type="GO" id="GO:0005829">
    <property type="term" value="C:cytosol"/>
    <property type="evidence" value="ECO:0007669"/>
    <property type="project" value="TreeGrafter"/>
</dbReference>
<dbReference type="GO" id="GO:0071978">
    <property type="term" value="P:bacterial-type flagellum-dependent swarming motility"/>
    <property type="evidence" value="ECO:0007669"/>
    <property type="project" value="TreeGrafter"/>
</dbReference>
<dbReference type="Pfam" id="PF00460">
    <property type="entry name" value="Flg_bb_rod"/>
    <property type="match status" value="1"/>
</dbReference>
<evidence type="ECO:0000259" key="9">
    <source>
        <dbReference type="Pfam" id="PF22692"/>
    </source>
</evidence>
<comment type="caution">
    <text evidence="10">The sequence shown here is derived from an EMBL/GenBank/DDBJ whole genome shotgun (WGS) entry which is preliminary data.</text>
</comment>
<dbReference type="Pfam" id="PF07559">
    <property type="entry name" value="FlgE_D2"/>
    <property type="match status" value="1"/>
</dbReference>
<accession>A0A1V3NQ09</accession>
<evidence type="ECO:0000259" key="8">
    <source>
        <dbReference type="Pfam" id="PF07559"/>
    </source>
</evidence>
<dbReference type="InterPro" id="IPR011491">
    <property type="entry name" value="FlgE_D2"/>
</dbReference>
<dbReference type="InterPro" id="IPR053967">
    <property type="entry name" value="LlgE_F_G-like_D1"/>
</dbReference>
<reference evidence="10 11" key="1">
    <citation type="submission" date="2017-02" db="EMBL/GenBank/DDBJ databases">
        <title>Genomic diversity within the haloalkaliphilic genus Thioalkalivibrio.</title>
        <authorList>
            <person name="Ahn A.-C."/>
            <person name="Meier-Kolthoff J."/>
            <person name="Overmars L."/>
            <person name="Richter M."/>
            <person name="Woyke T."/>
            <person name="Sorokin D.Y."/>
            <person name="Muyzer G."/>
        </authorList>
    </citation>
    <scope>NUCLEOTIDE SEQUENCE [LARGE SCALE GENOMIC DNA]</scope>
    <source>
        <strain evidence="10 11">ALJD</strain>
    </source>
</reference>
<evidence type="ECO:0000256" key="1">
    <source>
        <dbReference type="ARBA" id="ARBA00004117"/>
    </source>
</evidence>
<comment type="function">
    <text evidence="5">A flexible structure which links the flagellar filament to the drive apparatus in the basal body.</text>
</comment>
<dbReference type="PANTHER" id="PTHR30435">
    <property type="entry name" value="FLAGELLAR PROTEIN"/>
    <property type="match status" value="1"/>
</dbReference>
<keyword evidence="10" id="KW-0966">Cell projection</keyword>
<gene>
    <name evidence="10" type="ORF">B1C78_03880</name>
</gene>
<dbReference type="InterPro" id="IPR037058">
    <property type="entry name" value="Falgellar_hook_FlgE_sf"/>
</dbReference>
<dbReference type="Pfam" id="PF22692">
    <property type="entry name" value="LlgE_F_G_D1"/>
    <property type="match status" value="1"/>
</dbReference>
<keyword evidence="11" id="KW-1185">Reference proteome</keyword>
<dbReference type="PANTHER" id="PTHR30435:SF1">
    <property type="entry name" value="FLAGELLAR HOOK PROTEIN FLGE"/>
    <property type="match status" value="1"/>
</dbReference>
<dbReference type="AlphaFoldDB" id="A0A1V3NQ09"/>